<dbReference type="EMBL" id="JACJLA010000012">
    <property type="protein sequence ID" value="MBM6913141.1"/>
    <property type="molecule type" value="Genomic_DNA"/>
</dbReference>
<keyword evidence="2" id="KW-1185">Reference proteome</keyword>
<evidence type="ECO:0000313" key="2">
    <source>
        <dbReference type="Proteomes" id="UP000707138"/>
    </source>
</evidence>
<dbReference type="RefSeq" id="WP_205088121.1">
    <property type="nucleotide sequence ID" value="NZ_JACJLA010000012.1"/>
</dbReference>
<protein>
    <submittedName>
        <fullName evidence="1">DUF2313 domain-containing protein</fullName>
    </submittedName>
</protein>
<dbReference type="Proteomes" id="UP000707138">
    <property type="component" value="Unassembled WGS sequence"/>
</dbReference>
<organism evidence="1 2">
    <name type="scientific">Veillonella magna</name>
    <dbReference type="NCBI Taxonomy" id="464322"/>
    <lineage>
        <taxon>Bacteria</taxon>
        <taxon>Bacillati</taxon>
        <taxon>Bacillota</taxon>
        <taxon>Negativicutes</taxon>
        <taxon>Veillonellales</taxon>
        <taxon>Veillonellaceae</taxon>
        <taxon>Veillonella</taxon>
    </lineage>
</organism>
<gene>
    <name evidence="1" type="ORF">H6A01_07395</name>
</gene>
<reference evidence="1 2" key="1">
    <citation type="journal article" date="2021" name="Sci. Rep.">
        <title>The distribution of antibiotic resistance genes in chicken gut microbiota commensals.</title>
        <authorList>
            <person name="Juricova H."/>
            <person name="Matiasovicova J."/>
            <person name="Kubasova T."/>
            <person name="Cejkova D."/>
            <person name="Rychlik I."/>
        </authorList>
    </citation>
    <scope>NUCLEOTIDE SEQUENCE [LARGE SCALE GENOMIC DNA]</scope>
    <source>
        <strain evidence="1 2">An537</strain>
    </source>
</reference>
<evidence type="ECO:0000313" key="1">
    <source>
        <dbReference type="EMBL" id="MBM6913141.1"/>
    </source>
</evidence>
<sequence length="211" mass="23755">MIFELLRTHKVDVLRYLPKFLANDGTFKDVQDALSTEHENLRLTIIDIARQFFVETATWGLADWERIYDLPSVGGLAERRAALLQKIRARDTITKSRMQALIDNIVWTHDATFVENVAPGVFRIDMETIIALEELRSVVDFYKPAHLTYVIAHSFLVKGDLYVGGSVSELDIETINPAVDEDISIDTATLYFGGAISVFEISYIGGNNESI</sequence>
<comment type="caution">
    <text evidence="1">The sequence shown here is derived from an EMBL/GenBank/DDBJ whole genome shotgun (WGS) entry which is preliminary data.</text>
</comment>
<name>A0ABS2GGG4_9FIRM</name>
<dbReference type="Pfam" id="PF10076">
    <property type="entry name" value="Phage_Mu_Gp48"/>
    <property type="match status" value="1"/>
</dbReference>
<accession>A0ABS2GGG4</accession>
<dbReference type="InterPro" id="IPR018755">
    <property type="entry name" value="Phage_Mu_Gp48"/>
</dbReference>
<proteinExistence type="predicted"/>